<protein>
    <submittedName>
        <fullName evidence="4">Pilus assembly protein</fullName>
    </submittedName>
</protein>
<feature type="transmembrane region" description="Helical" evidence="2">
    <location>
        <begin position="38"/>
        <end position="62"/>
    </location>
</feature>
<gene>
    <name evidence="4" type="ORF">ESP62_000085</name>
</gene>
<dbReference type="AlphaFoldDB" id="A0A641ANZ2"/>
<keyword evidence="2" id="KW-0472">Membrane</keyword>
<feature type="domain" description="TadE-like" evidence="3">
    <location>
        <begin position="36"/>
        <end position="78"/>
    </location>
</feature>
<proteinExistence type="predicted"/>
<accession>A0A641ANZ2</accession>
<dbReference type="Proteomes" id="UP001515100">
    <property type="component" value="Unassembled WGS sequence"/>
</dbReference>
<feature type="compositionally biased region" description="Low complexity" evidence="1">
    <location>
        <begin position="7"/>
        <end position="26"/>
    </location>
</feature>
<dbReference type="OrthoDB" id="3748403at2"/>
<evidence type="ECO:0000259" key="3">
    <source>
        <dbReference type="Pfam" id="PF07811"/>
    </source>
</evidence>
<evidence type="ECO:0000256" key="1">
    <source>
        <dbReference type="SAM" id="MobiDB-lite"/>
    </source>
</evidence>
<dbReference type="InterPro" id="IPR012495">
    <property type="entry name" value="TadE-like_dom"/>
</dbReference>
<name>A0A641ANZ2_9ACTN</name>
<reference evidence="4" key="1">
    <citation type="submission" date="2019-09" db="EMBL/GenBank/DDBJ databases">
        <authorList>
            <person name="Li J."/>
        </authorList>
    </citation>
    <scope>NUCLEOTIDE SEQUENCE [LARGE SCALE GENOMIC DNA]</scope>
    <source>
        <strain evidence="4">NRBC 14897</strain>
    </source>
</reference>
<organism evidence="4 5">
    <name type="scientific">Aeromicrobium fastidiosum</name>
    <dbReference type="NCBI Taxonomy" id="52699"/>
    <lineage>
        <taxon>Bacteria</taxon>
        <taxon>Bacillati</taxon>
        <taxon>Actinomycetota</taxon>
        <taxon>Actinomycetes</taxon>
        <taxon>Propionibacteriales</taxon>
        <taxon>Nocardioidaceae</taxon>
        <taxon>Aeromicrobium</taxon>
    </lineage>
</organism>
<comment type="caution">
    <text evidence="4">The sequence shown here is derived from an EMBL/GenBank/DDBJ whole genome shotgun (WGS) entry which is preliminary data.</text>
</comment>
<evidence type="ECO:0000313" key="5">
    <source>
        <dbReference type="Proteomes" id="UP001515100"/>
    </source>
</evidence>
<evidence type="ECO:0000256" key="2">
    <source>
        <dbReference type="SAM" id="Phobius"/>
    </source>
</evidence>
<feature type="region of interest" description="Disordered" evidence="1">
    <location>
        <begin position="1"/>
        <end position="33"/>
    </location>
</feature>
<dbReference type="EMBL" id="SDPP02000001">
    <property type="protein sequence ID" value="KAA1379665.1"/>
    <property type="molecule type" value="Genomic_DNA"/>
</dbReference>
<keyword evidence="2" id="KW-1133">Transmembrane helix</keyword>
<dbReference type="Pfam" id="PF07811">
    <property type="entry name" value="TadE"/>
    <property type="match status" value="1"/>
</dbReference>
<evidence type="ECO:0000313" key="4">
    <source>
        <dbReference type="EMBL" id="KAA1379665.1"/>
    </source>
</evidence>
<keyword evidence="2" id="KW-0812">Transmembrane</keyword>
<sequence>MTAVMEASSARRSLARSPGIVRPEGSPSRRSERERGAAMVEFALVLPVFVALVFGIVSYGYMLSYRQALGQAASEGARAVAIVPSGMDTATKTTKSRTAINDALGGYGVTCSGTNLVHGSSTDGTCSIQPNVACPADATRRCAVVTVTHAYRANPLVPSFPGLGVTLPQNLTYTSVVEVN</sequence>
<keyword evidence="5" id="KW-1185">Reference proteome</keyword>